<dbReference type="Proteomes" id="UP000250358">
    <property type="component" value="Unassembled WGS sequence"/>
</dbReference>
<dbReference type="InterPro" id="IPR002539">
    <property type="entry name" value="MaoC-like_dom"/>
</dbReference>
<dbReference type="GO" id="GO:0006633">
    <property type="term" value="P:fatty acid biosynthetic process"/>
    <property type="evidence" value="ECO:0007669"/>
    <property type="project" value="InterPro"/>
</dbReference>
<dbReference type="PANTHER" id="PTHR43841">
    <property type="entry name" value="3-HYDROXYACYL-THIOESTER DEHYDRATASE HTDX-RELATED"/>
    <property type="match status" value="1"/>
</dbReference>
<dbReference type="EMBL" id="UAQM01000004">
    <property type="protein sequence ID" value="SPU43267.1"/>
    <property type="molecule type" value="Genomic_DNA"/>
</dbReference>
<name>A0A2X1AFV2_BREDI</name>
<dbReference type="SUPFAM" id="SSF54637">
    <property type="entry name" value="Thioesterase/thiol ester dehydrase-isomerase"/>
    <property type="match status" value="2"/>
</dbReference>
<dbReference type="Gene3D" id="3.10.129.10">
    <property type="entry name" value="Hotdog Thioesterase"/>
    <property type="match status" value="1"/>
</dbReference>
<dbReference type="InterPro" id="IPR003965">
    <property type="entry name" value="Fatty_acid_synthase"/>
</dbReference>
<feature type="domain" description="MaoC-like" evidence="1">
    <location>
        <begin position="185"/>
        <end position="229"/>
    </location>
</feature>
<gene>
    <name evidence="2" type="ORF">NCTC11165_01168</name>
</gene>
<dbReference type="InterPro" id="IPR029069">
    <property type="entry name" value="HotDog_dom_sf"/>
</dbReference>
<evidence type="ECO:0000313" key="3">
    <source>
        <dbReference type="Proteomes" id="UP000250358"/>
    </source>
</evidence>
<dbReference type="GO" id="GO:0005835">
    <property type="term" value="C:fatty acid synthase complex"/>
    <property type="evidence" value="ECO:0007669"/>
    <property type="project" value="InterPro"/>
</dbReference>
<reference evidence="2 3" key="1">
    <citation type="submission" date="2018-06" db="EMBL/GenBank/DDBJ databases">
        <authorList>
            <consortium name="Pathogen Informatics"/>
            <person name="Doyle S."/>
        </authorList>
    </citation>
    <scope>NUCLEOTIDE SEQUENCE [LARGE SCALE GENOMIC DNA]</scope>
    <source>
        <strain evidence="2 3">NCTC11165</strain>
    </source>
</reference>
<proteinExistence type="predicted"/>
<evidence type="ECO:0000259" key="1">
    <source>
        <dbReference type="Pfam" id="PF01575"/>
    </source>
</evidence>
<dbReference type="Pfam" id="PF01575">
    <property type="entry name" value="MaoC_dehydratas"/>
    <property type="match status" value="1"/>
</dbReference>
<protein>
    <submittedName>
        <fullName evidence="2">Enoyl reductase domain of yeast-type FAS1</fullName>
    </submittedName>
</protein>
<dbReference type="AlphaFoldDB" id="A0A2X1AFV2"/>
<dbReference type="GO" id="GO:0004312">
    <property type="term" value="F:fatty acid synthase activity"/>
    <property type="evidence" value="ECO:0007669"/>
    <property type="project" value="InterPro"/>
</dbReference>
<dbReference type="PRINTS" id="PR01483">
    <property type="entry name" value="FASYNTHASE"/>
</dbReference>
<sequence>MRGAEAAAPVSMLQLAGGAIRGVLLGETGGCDLPKAELVAQPLRLDADAIGAYGRLCGFVTAQGVPLTWPHILAFPMHLRLMMRSDFPFPLAGLVHLHNRIRQYARLRPGEALSPHVRFGRLMSHERGQAFSILTTMGRDGVVVWEAESLYLKRGGAGCGAAAPEMEAAAKMTQHQSWSLPGDLGRRYARVSGDANPIHTSALGARLFGFPRAIAHGMWTQARALAALTPPDGLEAAEIEVSFRTPLLLPGAAALFTAPNHRDFEVRDPTGERLHMRGRLSALAPLEIIV</sequence>
<dbReference type="PANTHER" id="PTHR43841:SF3">
    <property type="entry name" value="(3R)-HYDROXYACYL-ACP DEHYDRATASE SUBUNIT HADB"/>
    <property type="match status" value="1"/>
</dbReference>
<accession>A0A2X1AFV2</accession>
<evidence type="ECO:0000313" key="2">
    <source>
        <dbReference type="EMBL" id="SPU43267.1"/>
    </source>
</evidence>
<organism evidence="2 3">
    <name type="scientific">Brevundimonas diminuta</name>
    <name type="common">Pseudomonas diminuta</name>
    <dbReference type="NCBI Taxonomy" id="293"/>
    <lineage>
        <taxon>Bacteria</taxon>
        <taxon>Pseudomonadati</taxon>
        <taxon>Pseudomonadota</taxon>
        <taxon>Alphaproteobacteria</taxon>
        <taxon>Caulobacterales</taxon>
        <taxon>Caulobacteraceae</taxon>
        <taxon>Brevundimonas</taxon>
    </lineage>
</organism>